<name>A0A2M8NZB6_9CHLR</name>
<dbReference type="PANTHER" id="PTHR34654">
    <property type="entry name" value="UPF0109 PROTEIN SCO5592"/>
    <property type="match status" value="1"/>
</dbReference>
<comment type="function">
    <text evidence="3">A probable RNA chaperone. Forms a complex with KhpB which binds to cellular RNA and controls its expression. Plays a role in peptidoglycan (PG) homeostasis and cell length regulation.</text>
</comment>
<dbReference type="CDD" id="cd22533">
    <property type="entry name" value="KH-II_YlqC-like"/>
    <property type="match status" value="1"/>
</dbReference>
<dbReference type="PANTHER" id="PTHR34654:SF1">
    <property type="entry name" value="RNA-BINDING PROTEIN KHPA"/>
    <property type="match status" value="1"/>
</dbReference>
<sequence>MKELVEYVAKSLVDEPSAVRVTEHMRRGAIVIELHVAPSDMGRVIGKEGRIANALRALLRVASARTGKRVVLDIH</sequence>
<keyword evidence="3" id="KW-0133">Cell shape</keyword>
<evidence type="ECO:0000256" key="2">
    <source>
        <dbReference type="ARBA" id="ARBA00022884"/>
    </source>
</evidence>
<evidence type="ECO:0000256" key="1">
    <source>
        <dbReference type="ARBA" id="ARBA00022490"/>
    </source>
</evidence>
<keyword evidence="1 3" id="KW-0963">Cytoplasm</keyword>
<evidence type="ECO:0000313" key="4">
    <source>
        <dbReference type="EMBL" id="PJF30626.1"/>
    </source>
</evidence>
<comment type="caution">
    <text evidence="4">The sequence shown here is derived from an EMBL/GenBank/DDBJ whole genome shotgun (WGS) entry which is preliminary data.</text>
</comment>
<evidence type="ECO:0000313" key="5">
    <source>
        <dbReference type="Proteomes" id="UP000228921"/>
    </source>
</evidence>
<accession>A0A2M8NZB6</accession>
<reference evidence="4 5" key="1">
    <citation type="submission" date="2017-11" db="EMBL/GenBank/DDBJ databases">
        <title>Evolution of Phototrophy in the Chloroflexi Phylum Driven by Horizontal Gene Transfer.</title>
        <authorList>
            <person name="Ward L.M."/>
            <person name="Hemp J."/>
            <person name="Shih P.M."/>
            <person name="Mcglynn S.E."/>
            <person name="Fischer W."/>
        </authorList>
    </citation>
    <scope>NUCLEOTIDE SEQUENCE [LARGE SCALE GENOMIC DNA]</scope>
    <source>
        <strain evidence="4">CP2_2F</strain>
    </source>
</reference>
<dbReference type="EMBL" id="PGTK01000008">
    <property type="protein sequence ID" value="PJF30626.1"/>
    <property type="molecule type" value="Genomic_DNA"/>
</dbReference>
<keyword evidence="3" id="KW-0143">Chaperone</keyword>
<dbReference type="Proteomes" id="UP000228921">
    <property type="component" value="Unassembled WGS sequence"/>
</dbReference>
<dbReference type="Gene3D" id="3.30.300.20">
    <property type="match status" value="1"/>
</dbReference>
<dbReference type="GO" id="GO:0009252">
    <property type="term" value="P:peptidoglycan biosynthetic process"/>
    <property type="evidence" value="ECO:0007669"/>
    <property type="project" value="UniProtKB-UniRule"/>
</dbReference>
<dbReference type="HAMAP" id="MF_00088">
    <property type="entry name" value="KhpA"/>
    <property type="match status" value="1"/>
</dbReference>
<dbReference type="GO" id="GO:0005737">
    <property type="term" value="C:cytoplasm"/>
    <property type="evidence" value="ECO:0007669"/>
    <property type="project" value="UniProtKB-SubCell"/>
</dbReference>
<proteinExistence type="inferred from homology"/>
<dbReference type="Pfam" id="PF13083">
    <property type="entry name" value="KH_KhpA-B"/>
    <property type="match status" value="1"/>
</dbReference>
<evidence type="ECO:0000256" key="3">
    <source>
        <dbReference type="HAMAP-Rule" id="MF_00088"/>
    </source>
</evidence>
<dbReference type="InterPro" id="IPR020627">
    <property type="entry name" value="KhpA"/>
</dbReference>
<comment type="similarity">
    <text evidence="3">Belongs to the KhpA RNA-binding protein family.</text>
</comment>
<comment type="subunit">
    <text evidence="3">Forms a complex with KhpB.</text>
</comment>
<keyword evidence="2 3" id="KW-0694">RNA-binding</keyword>
<dbReference type="InterPro" id="IPR009019">
    <property type="entry name" value="KH_sf_prok-type"/>
</dbReference>
<comment type="subcellular location">
    <subcellularLocation>
        <location evidence="3">Cytoplasm</location>
    </subcellularLocation>
</comment>
<dbReference type="GO" id="GO:0008360">
    <property type="term" value="P:regulation of cell shape"/>
    <property type="evidence" value="ECO:0007669"/>
    <property type="project" value="UniProtKB-KW"/>
</dbReference>
<dbReference type="GO" id="GO:0003723">
    <property type="term" value="F:RNA binding"/>
    <property type="evidence" value="ECO:0007669"/>
    <property type="project" value="UniProtKB-UniRule"/>
</dbReference>
<dbReference type="AlphaFoldDB" id="A0A2M8NZB6"/>
<organism evidence="4 5">
    <name type="scientific">Candidatus Thermofonsia Clade 1 bacterium</name>
    <dbReference type="NCBI Taxonomy" id="2364210"/>
    <lineage>
        <taxon>Bacteria</taxon>
        <taxon>Bacillati</taxon>
        <taxon>Chloroflexota</taxon>
        <taxon>Candidatus Thermofontia</taxon>
        <taxon>Candidatus Thermofonsia Clade 1</taxon>
    </lineage>
</organism>
<dbReference type="InterPro" id="IPR015946">
    <property type="entry name" value="KH_dom-like_a/b"/>
</dbReference>
<dbReference type="GO" id="GO:0071555">
    <property type="term" value="P:cell wall organization"/>
    <property type="evidence" value="ECO:0007669"/>
    <property type="project" value="UniProtKB-KW"/>
</dbReference>
<gene>
    <name evidence="3" type="primary">khpA</name>
    <name evidence="4" type="ORF">CUN51_07210</name>
</gene>
<protein>
    <recommendedName>
        <fullName evidence="3">RNA-binding protein KhpA</fullName>
    </recommendedName>
    <alternativeName>
        <fullName evidence="3">KH-domain protein A</fullName>
    </alternativeName>
</protein>
<keyword evidence="3" id="KW-0961">Cell wall biogenesis/degradation</keyword>
<dbReference type="SUPFAM" id="SSF54814">
    <property type="entry name" value="Prokaryotic type KH domain (KH-domain type II)"/>
    <property type="match status" value="1"/>
</dbReference>